<comment type="caution">
    <text evidence="1">The sequence shown here is derived from an EMBL/GenBank/DDBJ whole genome shotgun (WGS) entry which is preliminary data.</text>
</comment>
<reference evidence="1 2" key="1">
    <citation type="journal article" date="2018" name="PLoS Pathog.">
        <title>Evolution of structural diversity of trichothecenes, a family of toxins produced by plant pathogenic and entomopathogenic fungi.</title>
        <authorList>
            <person name="Proctor R.H."/>
            <person name="McCormick S.P."/>
            <person name="Kim H.S."/>
            <person name="Cardoza R.E."/>
            <person name="Stanley A.M."/>
            <person name="Lindo L."/>
            <person name="Kelly A."/>
            <person name="Brown D.W."/>
            <person name="Lee T."/>
            <person name="Vaughan M.M."/>
            <person name="Alexander N.J."/>
            <person name="Busman M."/>
            <person name="Gutierrez S."/>
        </authorList>
    </citation>
    <scope>NUCLEOTIDE SEQUENCE [LARGE SCALE GENOMIC DNA]</scope>
    <source>
        <strain evidence="1 2">NRRL 13405</strain>
    </source>
</reference>
<sequence length="283" mass="31399">MSQPKAHEPRLAPSMAQLVPDHEAVWDQKIRWTIVEVQQRKSEGKKVLILVRQKHRAISIQDALVNNGIVSTELSTSTERNQETAIQRFRESGSNLDALIVTYTPSQNVSFAGTCKHGLIVQYPEKFQEYVAATNSLTTTDQTTKPSWNVAFVRGTMDVVTETRLIRSGVNFVLTNMGAPRWLTDQQNTIRASGIPASGYTGLGWRQWKSDEKGFFYFALGKLLEEQPEISAQVTGENISRTALSWVPGTDLTAEHVMGAHPEAANGVVLFNYVVSGHRAGML</sequence>
<accession>A0A395MRW0</accession>
<protein>
    <submittedName>
        <fullName evidence="1">Uncharacterized protein</fullName>
    </submittedName>
</protein>
<evidence type="ECO:0000313" key="2">
    <source>
        <dbReference type="Proteomes" id="UP000265631"/>
    </source>
</evidence>
<proteinExistence type="predicted"/>
<dbReference type="AlphaFoldDB" id="A0A395MRW0"/>
<keyword evidence="2" id="KW-1185">Reference proteome</keyword>
<dbReference type="Proteomes" id="UP000265631">
    <property type="component" value="Unassembled WGS sequence"/>
</dbReference>
<dbReference type="STRING" id="2594813.A0A395MRW0"/>
<gene>
    <name evidence="1" type="ORF">FIE12Z_5846</name>
</gene>
<evidence type="ECO:0000313" key="1">
    <source>
        <dbReference type="EMBL" id="RFN49859.1"/>
    </source>
</evidence>
<organism evidence="1 2">
    <name type="scientific">Fusarium flagelliforme</name>
    <dbReference type="NCBI Taxonomy" id="2675880"/>
    <lineage>
        <taxon>Eukaryota</taxon>
        <taxon>Fungi</taxon>
        <taxon>Dikarya</taxon>
        <taxon>Ascomycota</taxon>
        <taxon>Pezizomycotina</taxon>
        <taxon>Sordariomycetes</taxon>
        <taxon>Hypocreomycetidae</taxon>
        <taxon>Hypocreales</taxon>
        <taxon>Nectriaceae</taxon>
        <taxon>Fusarium</taxon>
        <taxon>Fusarium incarnatum-equiseti species complex</taxon>
    </lineage>
</organism>
<name>A0A395MRW0_9HYPO</name>
<dbReference type="EMBL" id="PXXK01000157">
    <property type="protein sequence ID" value="RFN49859.1"/>
    <property type="molecule type" value="Genomic_DNA"/>
</dbReference>